<sequence>MTLQSTIEGDGNEDENGGGGEDEDGGQDEDEYGSRGKDEDDDHDQEEESTPLVVRRNLTRNHQPPPCGTHLAQRCR</sequence>
<evidence type="ECO:0000313" key="3">
    <source>
        <dbReference type="Proteomes" id="UP001358586"/>
    </source>
</evidence>
<organism evidence="2 3">
    <name type="scientific">Gossypium arboreum</name>
    <name type="common">Tree cotton</name>
    <name type="synonym">Gossypium nanking</name>
    <dbReference type="NCBI Taxonomy" id="29729"/>
    <lineage>
        <taxon>Eukaryota</taxon>
        <taxon>Viridiplantae</taxon>
        <taxon>Streptophyta</taxon>
        <taxon>Embryophyta</taxon>
        <taxon>Tracheophyta</taxon>
        <taxon>Spermatophyta</taxon>
        <taxon>Magnoliopsida</taxon>
        <taxon>eudicotyledons</taxon>
        <taxon>Gunneridae</taxon>
        <taxon>Pentapetalae</taxon>
        <taxon>rosids</taxon>
        <taxon>malvids</taxon>
        <taxon>Malvales</taxon>
        <taxon>Malvaceae</taxon>
        <taxon>Malvoideae</taxon>
        <taxon>Gossypium</taxon>
    </lineage>
</organism>
<keyword evidence="3" id="KW-1185">Reference proteome</keyword>
<evidence type="ECO:0000256" key="1">
    <source>
        <dbReference type="SAM" id="MobiDB-lite"/>
    </source>
</evidence>
<proteinExistence type="predicted"/>
<comment type="caution">
    <text evidence="2">The sequence shown here is derived from an EMBL/GenBank/DDBJ whole genome shotgun (WGS) entry which is preliminary data.</text>
</comment>
<feature type="compositionally biased region" description="Acidic residues" evidence="1">
    <location>
        <begin position="39"/>
        <end position="49"/>
    </location>
</feature>
<dbReference type="Proteomes" id="UP001358586">
    <property type="component" value="Chromosome 4"/>
</dbReference>
<feature type="region of interest" description="Disordered" evidence="1">
    <location>
        <begin position="1"/>
        <end position="76"/>
    </location>
</feature>
<evidence type="ECO:0000313" key="2">
    <source>
        <dbReference type="EMBL" id="KAK5836112.1"/>
    </source>
</evidence>
<feature type="compositionally biased region" description="Acidic residues" evidence="1">
    <location>
        <begin position="10"/>
        <end position="31"/>
    </location>
</feature>
<dbReference type="EMBL" id="JARKNE010000004">
    <property type="protein sequence ID" value="KAK5836112.1"/>
    <property type="molecule type" value="Genomic_DNA"/>
</dbReference>
<name>A0ABR0QA03_GOSAR</name>
<accession>A0ABR0QA03</accession>
<protein>
    <submittedName>
        <fullName evidence="2">Uncharacterized protein</fullName>
    </submittedName>
</protein>
<reference evidence="2 3" key="1">
    <citation type="submission" date="2023-03" db="EMBL/GenBank/DDBJ databases">
        <title>WGS of Gossypium arboreum.</title>
        <authorList>
            <person name="Yu D."/>
        </authorList>
    </citation>
    <scope>NUCLEOTIDE SEQUENCE [LARGE SCALE GENOMIC DNA]</scope>
    <source>
        <tissue evidence="2">Leaf</tissue>
    </source>
</reference>
<gene>
    <name evidence="2" type="ORF">PVK06_011864</name>
</gene>